<evidence type="ECO:0000313" key="2">
    <source>
        <dbReference type="EMBL" id="KAG8067009.1"/>
    </source>
</evidence>
<dbReference type="AlphaFoldDB" id="A0A8J5VZW2"/>
<reference evidence="2" key="2">
    <citation type="submission" date="2021-02" db="EMBL/GenBank/DDBJ databases">
        <authorList>
            <person name="Kimball J.A."/>
            <person name="Haas M.W."/>
            <person name="Macchietto M."/>
            <person name="Kono T."/>
            <person name="Duquette J."/>
            <person name="Shao M."/>
        </authorList>
    </citation>
    <scope>NUCLEOTIDE SEQUENCE</scope>
    <source>
        <tissue evidence="2">Fresh leaf tissue</tissue>
    </source>
</reference>
<evidence type="ECO:0000313" key="3">
    <source>
        <dbReference type="Proteomes" id="UP000729402"/>
    </source>
</evidence>
<name>A0A8J5VZW2_ZIZPA</name>
<reference evidence="2" key="1">
    <citation type="journal article" date="2021" name="bioRxiv">
        <title>Whole Genome Assembly and Annotation of Northern Wild Rice, Zizania palustris L., Supports a Whole Genome Duplication in the Zizania Genus.</title>
        <authorList>
            <person name="Haas M."/>
            <person name="Kono T."/>
            <person name="Macchietto M."/>
            <person name="Millas R."/>
            <person name="McGilp L."/>
            <person name="Shao M."/>
            <person name="Duquette J."/>
            <person name="Hirsch C.N."/>
            <person name="Kimball J."/>
        </authorList>
    </citation>
    <scope>NUCLEOTIDE SEQUENCE</scope>
    <source>
        <tissue evidence="2">Fresh leaf tissue</tissue>
    </source>
</reference>
<protein>
    <submittedName>
        <fullName evidence="2">Uncharacterized protein</fullName>
    </submittedName>
</protein>
<accession>A0A8J5VZW2</accession>
<evidence type="ECO:0000256" key="1">
    <source>
        <dbReference type="SAM" id="MobiDB-lite"/>
    </source>
</evidence>
<feature type="compositionally biased region" description="Polar residues" evidence="1">
    <location>
        <begin position="56"/>
        <end position="71"/>
    </location>
</feature>
<sequence length="185" mass="19689">MYCRPLQFYCVYSRGGNISLRQPPPTAFTSVLPAAKEKESTNAQAFPQQPPPSENLACQTPSPDAASQNVRLSHAIRQISGESSLSGTSTTQLSGKSPSAISPTPPLLTDETMVPMNQEMTVKPQQYRVSDLESRSKDTGNFEKGGGNLLLSIGETIASSPSSCTVPTQRPRAFAGAIHAHGSLK</sequence>
<proteinExistence type="predicted"/>
<feature type="compositionally biased region" description="Low complexity" evidence="1">
    <location>
        <begin position="80"/>
        <end position="97"/>
    </location>
</feature>
<dbReference type="EMBL" id="JAAALK010000284">
    <property type="protein sequence ID" value="KAG8067009.1"/>
    <property type="molecule type" value="Genomic_DNA"/>
</dbReference>
<keyword evidence="3" id="KW-1185">Reference proteome</keyword>
<dbReference type="Proteomes" id="UP000729402">
    <property type="component" value="Unassembled WGS sequence"/>
</dbReference>
<organism evidence="2 3">
    <name type="scientific">Zizania palustris</name>
    <name type="common">Northern wild rice</name>
    <dbReference type="NCBI Taxonomy" id="103762"/>
    <lineage>
        <taxon>Eukaryota</taxon>
        <taxon>Viridiplantae</taxon>
        <taxon>Streptophyta</taxon>
        <taxon>Embryophyta</taxon>
        <taxon>Tracheophyta</taxon>
        <taxon>Spermatophyta</taxon>
        <taxon>Magnoliopsida</taxon>
        <taxon>Liliopsida</taxon>
        <taxon>Poales</taxon>
        <taxon>Poaceae</taxon>
        <taxon>BOP clade</taxon>
        <taxon>Oryzoideae</taxon>
        <taxon>Oryzeae</taxon>
        <taxon>Zizaniinae</taxon>
        <taxon>Zizania</taxon>
    </lineage>
</organism>
<comment type="caution">
    <text evidence="2">The sequence shown here is derived from an EMBL/GenBank/DDBJ whole genome shotgun (WGS) entry which is preliminary data.</text>
</comment>
<gene>
    <name evidence="2" type="ORF">GUJ93_ZPchr0005g14891</name>
</gene>
<feature type="region of interest" description="Disordered" evidence="1">
    <location>
        <begin position="36"/>
        <end position="109"/>
    </location>
</feature>